<dbReference type="PANTHER" id="PTHR33376">
    <property type="match status" value="1"/>
</dbReference>
<evidence type="ECO:0000313" key="4">
    <source>
        <dbReference type="Proteomes" id="UP000198860"/>
    </source>
</evidence>
<dbReference type="Pfam" id="PF03480">
    <property type="entry name" value="DctP"/>
    <property type="match status" value="1"/>
</dbReference>
<sequence>MQKLGLWSLLLIGSLLMLAGCGSSDSEASSDGGSGGDSQELRLAHNLSEDHPVHKALEKFASGVDEKTNGEVTVKIFANGVLGSEKEVLEQLQSGAIDMTKVSAGALESFSNEYSVFSLPYIFKSKDHYRKVMESDVVQEIYQSTEDKGFVGLTYFDSGARSFYTKDTPIQTPADLEGLKIRVMDSPTAIQMVELLGGTPTPMPYGEIYTALQQGVVDGAESNPTALTTGKHGEVAKAFSRNEHTMIPDIAIISKQTWDSLSDEQKTAFEEAAKEATEYHTEIWNKAMEEAVAEAKEMGVEFNDVDKEPFIEAVQPMHEEFKQDNRIAEIMEQIKSLTE</sequence>
<organism evidence="3 4">
    <name type="scientific">Halobacillus aidingensis</name>
    <dbReference type="NCBI Taxonomy" id="240303"/>
    <lineage>
        <taxon>Bacteria</taxon>
        <taxon>Bacillati</taxon>
        <taxon>Bacillota</taxon>
        <taxon>Bacilli</taxon>
        <taxon>Bacillales</taxon>
        <taxon>Bacillaceae</taxon>
        <taxon>Halobacillus</taxon>
    </lineage>
</organism>
<dbReference type="InterPro" id="IPR018389">
    <property type="entry name" value="DctP_fam"/>
</dbReference>
<dbReference type="SUPFAM" id="SSF53850">
    <property type="entry name" value="Periplasmic binding protein-like II"/>
    <property type="match status" value="1"/>
</dbReference>
<dbReference type="RefSeq" id="WP_244157068.1">
    <property type="nucleotide sequence ID" value="NZ_FNIZ01000003.1"/>
</dbReference>
<keyword evidence="1 2" id="KW-0732">Signal</keyword>
<keyword evidence="3" id="KW-0675">Receptor</keyword>
<evidence type="ECO:0000313" key="3">
    <source>
        <dbReference type="EMBL" id="SDO14493.1"/>
    </source>
</evidence>
<evidence type="ECO:0000256" key="1">
    <source>
        <dbReference type="ARBA" id="ARBA00022729"/>
    </source>
</evidence>
<name>A0A1H0H5W3_HALAD</name>
<dbReference type="CDD" id="cd13671">
    <property type="entry name" value="PBP2_TRAP_SBP_like_3"/>
    <property type="match status" value="1"/>
</dbReference>
<dbReference type="AlphaFoldDB" id="A0A1H0H5W3"/>
<dbReference type="Gene3D" id="3.40.190.170">
    <property type="entry name" value="Bacterial extracellular solute-binding protein, family 7"/>
    <property type="match status" value="1"/>
</dbReference>
<dbReference type="PIRSF" id="PIRSF006470">
    <property type="entry name" value="DctB"/>
    <property type="match status" value="1"/>
</dbReference>
<dbReference type="GO" id="GO:0055085">
    <property type="term" value="P:transmembrane transport"/>
    <property type="evidence" value="ECO:0007669"/>
    <property type="project" value="InterPro"/>
</dbReference>
<gene>
    <name evidence="3" type="ORF">SAMN05421677_10362</name>
</gene>
<protein>
    <submittedName>
        <fullName evidence="3">Tripartite ATP-independent transporter solute receptor, DctP family</fullName>
    </submittedName>
</protein>
<dbReference type="InterPro" id="IPR004682">
    <property type="entry name" value="TRAP_DctP"/>
</dbReference>
<dbReference type="NCBIfam" id="TIGR00787">
    <property type="entry name" value="dctP"/>
    <property type="match status" value="1"/>
</dbReference>
<dbReference type="STRING" id="240303.SAMN05421677_10362"/>
<dbReference type="PANTHER" id="PTHR33376:SF2">
    <property type="entry name" value="DICARBOXYLATE-BINDING PERIPLASMIC PROTEIN"/>
    <property type="match status" value="1"/>
</dbReference>
<dbReference type="EMBL" id="FNIZ01000003">
    <property type="protein sequence ID" value="SDO14493.1"/>
    <property type="molecule type" value="Genomic_DNA"/>
</dbReference>
<reference evidence="4" key="1">
    <citation type="submission" date="2016-10" db="EMBL/GenBank/DDBJ databases">
        <authorList>
            <person name="Varghese N."/>
            <person name="Submissions S."/>
        </authorList>
    </citation>
    <scope>NUCLEOTIDE SEQUENCE [LARGE SCALE GENOMIC DNA]</scope>
    <source>
        <strain evidence="4">CGMCC 1.3703</strain>
    </source>
</reference>
<feature type="signal peptide" evidence="2">
    <location>
        <begin position="1"/>
        <end position="19"/>
    </location>
</feature>
<dbReference type="InterPro" id="IPR038404">
    <property type="entry name" value="TRAP_DctP_sf"/>
</dbReference>
<dbReference type="NCBIfam" id="NF037995">
    <property type="entry name" value="TRAP_S1"/>
    <property type="match status" value="1"/>
</dbReference>
<evidence type="ECO:0000256" key="2">
    <source>
        <dbReference type="SAM" id="SignalP"/>
    </source>
</evidence>
<dbReference type="GO" id="GO:0030288">
    <property type="term" value="C:outer membrane-bounded periplasmic space"/>
    <property type="evidence" value="ECO:0007669"/>
    <property type="project" value="InterPro"/>
</dbReference>
<dbReference type="PROSITE" id="PS51257">
    <property type="entry name" value="PROKAR_LIPOPROTEIN"/>
    <property type="match status" value="1"/>
</dbReference>
<accession>A0A1H0H5W3</accession>
<keyword evidence="4" id="KW-1185">Reference proteome</keyword>
<dbReference type="GO" id="GO:0030246">
    <property type="term" value="F:carbohydrate binding"/>
    <property type="evidence" value="ECO:0007669"/>
    <property type="project" value="TreeGrafter"/>
</dbReference>
<feature type="chain" id="PRO_5039472139" evidence="2">
    <location>
        <begin position="20"/>
        <end position="339"/>
    </location>
</feature>
<dbReference type="Proteomes" id="UP000198860">
    <property type="component" value="Unassembled WGS sequence"/>
</dbReference>
<proteinExistence type="predicted"/>